<dbReference type="InterPro" id="IPR036388">
    <property type="entry name" value="WH-like_DNA-bd_sf"/>
</dbReference>
<dbReference type="SUPFAM" id="SSF46785">
    <property type="entry name" value="Winged helix' DNA-binding domain"/>
    <property type="match status" value="1"/>
</dbReference>
<comment type="cofactor">
    <cofactor evidence="7">
        <name>Zn(2+)</name>
        <dbReference type="ChEBI" id="CHEBI:29105"/>
    </cofactor>
    <text evidence="7">Binds 1 zinc ion per subunit.</text>
</comment>
<dbReference type="PANTHER" id="PTHR33202:SF22">
    <property type="entry name" value="HYDROGEN PEROXIDE SENSITIVE REPRESSOR"/>
    <property type="match status" value="1"/>
</dbReference>
<dbReference type="AlphaFoldDB" id="A0A4Q7MTB1"/>
<feature type="binding site" evidence="7">
    <location>
        <position position="113"/>
    </location>
    <ligand>
        <name>Zn(2+)</name>
        <dbReference type="ChEBI" id="CHEBI:29105"/>
    </ligand>
</feature>
<dbReference type="PANTHER" id="PTHR33202">
    <property type="entry name" value="ZINC UPTAKE REGULATION PROTEIN"/>
    <property type="match status" value="1"/>
</dbReference>
<dbReference type="Pfam" id="PF01475">
    <property type="entry name" value="FUR"/>
    <property type="match status" value="1"/>
</dbReference>
<keyword evidence="8" id="KW-0408">Iron</keyword>
<reference evidence="9 10" key="1">
    <citation type="submission" date="2019-02" db="EMBL/GenBank/DDBJ databases">
        <title>Genomic Encyclopedia of Type Strains, Phase IV (KMG-IV): sequencing the most valuable type-strain genomes for metagenomic binning, comparative biology and taxonomic classification.</title>
        <authorList>
            <person name="Goeker M."/>
        </authorList>
    </citation>
    <scope>NUCLEOTIDE SEQUENCE [LARGE SCALE GENOMIC DNA]</scope>
    <source>
        <strain evidence="9 10">DSM 18116</strain>
    </source>
</reference>
<protein>
    <submittedName>
        <fullName evidence="9">Fur family ferric uptake transcriptional regulator</fullName>
    </submittedName>
</protein>
<dbReference type="InterPro" id="IPR036390">
    <property type="entry name" value="WH_DNA-bd_sf"/>
</dbReference>
<feature type="binding site" evidence="8">
    <location>
        <position position="104"/>
    </location>
    <ligand>
        <name>Fe cation</name>
        <dbReference type="ChEBI" id="CHEBI:24875"/>
    </ligand>
</feature>
<keyword evidence="6" id="KW-0804">Transcription</keyword>
<evidence type="ECO:0000256" key="8">
    <source>
        <dbReference type="PIRSR" id="PIRSR602481-2"/>
    </source>
</evidence>
<feature type="binding site" evidence="7">
    <location>
        <position position="116"/>
    </location>
    <ligand>
        <name>Zn(2+)</name>
        <dbReference type="ChEBI" id="CHEBI:29105"/>
    </ligand>
</feature>
<keyword evidence="4" id="KW-0805">Transcription regulation</keyword>
<keyword evidence="5" id="KW-0238">DNA-binding</keyword>
<evidence type="ECO:0000313" key="9">
    <source>
        <dbReference type="EMBL" id="RZS71847.1"/>
    </source>
</evidence>
<evidence type="ECO:0000256" key="3">
    <source>
        <dbReference type="ARBA" id="ARBA00022833"/>
    </source>
</evidence>
<accession>A0A4Q7MTB1</accession>
<evidence type="ECO:0000256" key="7">
    <source>
        <dbReference type="PIRSR" id="PIRSR602481-1"/>
    </source>
</evidence>
<gene>
    <name evidence="9" type="ORF">EV199_3760</name>
</gene>
<dbReference type="GO" id="GO:0008270">
    <property type="term" value="F:zinc ion binding"/>
    <property type="evidence" value="ECO:0007669"/>
    <property type="project" value="TreeGrafter"/>
</dbReference>
<keyword evidence="10" id="KW-1185">Reference proteome</keyword>
<evidence type="ECO:0000256" key="5">
    <source>
        <dbReference type="ARBA" id="ARBA00023125"/>
    </source>
</evidence>
<comment type="cofactor">
    <cofactor evidence="8">
        <name>Mn(2+)</name>
        <dbReference type="ChEBI" id="CHEBI:29035"/>
    </cofactor>
    <cofactor evidence="8">
        <name>Fe(2+)</name>
        <dbReference type="ChEBI" id="CHEBI:29033"/>
    </cofactor>
    <text evidence="8">Binds 1 Mn(2+) or Fe(2+) ion per subunit.</text>
</comment>
<dbReference type="GO" id="GO:0045892">
    <property type="term" value="P:negative regulation of DNA-templated transcription"/>
    <property type="evidence" value="ECO:0007669"/>
    <property type="project" value="TreeGrafter"/>
</dbReference>
<dbReference type="Gene3D" id="1.10.10.10">
    <property type="entry name" value="Winged helix-like DNA-binding domain superfamily/Winged helix DNA-binding domain"/>
    <property type="match status" value="1"/>
</dbReference>
<dbReference type="Proteomes" id="UP000293874">
    <property type="component" value="Unassembled WGS sequence"/>
</dbReference>
<feature type="binding site" evidence="7">
    <location>
        <position position="149"/>
    </location>
    <ligand>
        <name>Zn(2+)</name>
        <dbReference type="ChEBI" id="CHEBI:29105"/>
    </ligand>
</feature>
<organism evidence="9 10">
    <name type="scientific">Pseudobacter ginsenosidimutans</name>
    <dbReference type="NCBI Taxonomy" id="661488"/>
    <lineage>
        <taxon>Bacteria</taxon>
        <taxon>Pseudomonadati</taxon>
        <taxon>Bacteroidota</taxon>
        <taxon>Chitinophagia</taxon>
        <taxon>Chitinophagales</taxon>
        <taxon>Chitinophagaceae</taxon>
        <taxon>Pseudobacter</taxon>
    </lineage>
</organism>
<dbReference type="GO" id="GO:1900376">
    <property type="term" value="P:regulation of secondary metabolite biosynthetic process"/>
    <property type="evidence" value="ECO:0007669"/>
    <property type="project" value="TreeGrafter"/>
</dbReference>
<dbReference type="EMBL" id="SGXA01000002">
    <property type="protein sequence ID" value="RZS71847.1"/>
    <property type="molecule type" value="Genomic_DNA"/>
</dbReference>
<comment type="similarity">
    <text evidence="1">Belongs to the Fur family.</text>
</comment>
<keyword evidence="3 7" id="KW-0862">Zinc</keyword>
<comment type="caution">
    <text evidence="9">The sequence shown here is derived from an EMBL/GenBank/DDBJ whole genome shotgun (WGS) entry which is preliminary data.</text>
</comment>
<dbReference type="GO" id="GO:0000976">
    <property type="term" value="F:transcription cis-regulatory region binding"/>
    <property type="evidence" value="ECO:0007669"/>
    <property type="project" value="TreeGrafter"/>
</dbReference>
<feature type="binding site" evidence="7">
    <location>
        <position position="152"/>
    </location>
    <ligand>
        <name>Zn(2+)</name>
        <dbReference type="ChEBI" id="CHEBI:29105"/>
    </ligand>
</feature>
<dbReference type="GO" id="GO:0003700">
    <property type="term" value="F:DNA-binding transcription factor activity"/>
    <property type="evidence" value="ECO:0007669"/>
    <property type="project" value="InterPro"/>
</dbReference>
<evidence type="ECO:0000256" key="4">
    <source>
        <dbReference type="ARBA" id="ARBA00023015"/>
    </source>
</evidence>
<keyword evidence="7" id="KW-0479">Metal-binding</keyword>
<feature type="binding site" evidence="8">
    <location>
        <position position="106"/>
    </location>
    <ligand>
        <name>Fe cation</name>
        <dbReference type="ChEBI" id="CHEBI:24875"/>
    </ligand>
</feature>
<dbReference type="Gene3D" id="3.30.1490.190">
    <property type="match status" value="1"/>
</dbReference>
<name>A0A4Q7MTB1_9BACT</name>
<evidence type="ECO:0000256" key="6">
    <source>
        <dbReference type="ARBA" id="ARBA00023163"/>
    </source>
</evidence>
<dbReference type="InterPro" id="IPR002481">
    <property type="entry name" value="FUR"/>
</dbReference>
<evidence type="ECO:0000256" key="2">
    <source>
        <dbReference type="ARBA" id="ARBA00022491"/>
    </source>
</evidence>
<keyword evidence="2" id="KW-0678">Repressor</keyword>
<dbReference type="InterPro" id="IPR043135">
    <property type="entry name" value="Fur_C"/>
</dbReference>
<evidence type="ECO:0000313" key="10">
    <source>
        <dbReference type="Proteomes" id="UP000293874"/>
    </source>
</evidence>
<proteinExistence type="inferred from homology"/>
<sequence>MPAINIGDNMNTSKQIESQIGHILKHNQLSVTDSRRRILELFLQANGALAHGDIEKKTGEKFDRVTVYRTLQVFMEKGIIHTIPTPDNAVLYALCKDDCTEGHHHDNHVHFVCNSCGNTICLEHVVIPEVKLPKGFQPAEFQMIVSGICNECH</sequence>
<evidence type="ECO:0000256" key="1">
    <source>
        <dbReference type="ARBA" id="ARBA00007957"/>
    </source>
</evidence>